<reference evidence="2 3" key="1">
    <citation type="submission" date="2021-08" db="EMBL/GenBank/DDBJ databases">
        <title>WGS of actinomycetes from Thailand.</title>
        <authorList>
            <person name="Thawai C."/>
        </authorList>
    </citation>
    <scope>NUCLEOTIDE SEQUENCE [LARGE SCALE GENOMIC DNA]</scope>
    <source>
        <strain evidence="2 3">PLK6-54</strain>
    </source>
</reference>
<protein>
    <submittedName>
        <fullName evidence="2">Uncharacterized protein</fullName>
    </submittedName>
</protein>
<name>A0ABS7QE22_9ACTN</name>
<organism evidence="2 3">
    <name type="scientific">Actinacidiphila acidipaludis</name>
    <dbReference type="NCBI Taxonomy" id="2873382"/>
    <lineage>
        <taxon>Bacteria</taxon>
        <taxon>Bacillati</taxon>
        <taxon>Actinomycetota</taxon>
        <taxon>Actinomycetes</taxon>
        <taxon>Kitasatosporales</taxon>
        <taxon>Streptomycetaceae</taxon>
        <taxon>Actinacidiphila</taxon>
    </lineage>
</organism>
<dbReference type="EMBL" id="JAINZZ010000048">
    <property type="protein sequence ID" value="MBY8881421.1"/>
    <property type="molecule type" value="Genomic_DNA"/>
</dbReference>
<gene>
    <name evidence="2" type="ORF">K7862_27840</name>
</gene>
<evidence type="ECO:0000313" key="3">
    <source>
        <dbReference type="Proteomes" id="UP000778578"/>
    </source>
</evidence>
<evidence type="ECO:0000313" key="2">
    <source>
        <dbReference type="EMBL" id="MBY8881421.1"/>
    </source>
</evidence>
<feature type="region of interest" description="Disordered" evidence="1">
    <location>
        <begin position="1"/>
        <end position="23"/>
    </location>
</feature>
<sequence>MTPSAGRRPQLPQETAPLPQDEPDEHLRFAAYLDSLEHVPSADELTLVRRVLTDEHRGMAQSAVLRHMDRRAEALLLGADFAGWAASIQAAVDGHPFLSRRLQEWGLLRAIALRLPWQRDALLAASDWLQLRAAAGLNAGAVALLAEHGRTKRVRGTARSAKGTASAPMADHWS</sequence>
<proteinExistence type="predicted"/>
<dbReference type="Proteomes" id="UP000778578">
    <property type="component" value="Unassembled WGS sequence"/>
</dbReference>
<evidence type="ECO:0000256" key="1">
    <source>
        <dbReference type="SAM" id="MobiDB-lite"/>
    </source>
</evidence>
<keyword evidence="3" id="KW-1185">Reference proteome</keyword>
<feature type="region of interest" description="Disordered" evidence="1">
    <location>
        <begin position="155"/>
        <end position="174"/>
    </location>
</feature>
<accession>A0ABS7QE22</accession>
<comment type="caution">
    <text evidence="2">The sequence shown here is derived from an EMBL/GenBank/DDBJ whole genome shotgun (WGS) entry which is preliminary data.</text>
</comment>